<feature type="transmembrane region" description="Helical" evidence="5">
    <location>
        <begin position="52"/>
        <end position="70"/>
    </location>
</feature>
<protein>
    <submittedName>
        <fullName evidence="7">Putative O-antigen ligase</fullName>
    </submittedName>
</protein>
<comment type="subcellular location">
    <subcellularLocation>
        <location evidence="1">Membrane</location>
        <topology evidence="1">Multi-pass membrane protein</topology>
    </subcellularLocation>
</comment>
<evidence type="ECO:0000256" key="2">
    <source>
        <dbReference type="ARBA" id="ARBA00022692"/>
    </source>
</evidence>
<proteinExistence type="predicted"/>
<feature type="transmembrane region" description="Helical" evidence="5">
    <location>
        <begin position="208"/>
        <end position="225"/>
    </location>
</feature>
<sequence length="494" mass="56189">MIYLSCRSIMIVQIFLFVFYISRIIPIIFLSSFFIAAPFLKYFFLTQYSVDAQRIAQLIIMASFLPFVIFKHVNKNTFIAKNLFTPIVALSVLATISALSSPHPRSAVLEIGMITSCLLILSNSAYYFFPLHSRDSLLWIAAIIVISTSITIKHSLGAYINWLAQDYSSKLTPFDLTSGYSNPRFLNSVQVITLCFFPLIISIIRQKLAKNLLTILAGAWLALLLMTHGRGAMISWVLSIFIIHLIYRQKSIKWVKKSLSILMLGLVLYVFMGHIIPNIYHHNGINNENFWKIGQKEQRLDLWNICLTLIRKHPWFGIGPMELSLKKYGINGHPHNFILQIATEMGIPAAALTIWIIFQALFTEIKVSRRESTLPIRHVSTMAAVIASLMYSMLSGAFIYPMGQTWFFLTLGWAYANNIHLSTSIYHKNTVLVPKVLMIIIILTATASVLQGIWPEAKNIDQKLSAYCVNHRSECDPLRSPRMWSVAEFTIQQS</sequence>
<dbReference type="PANTHER" id="PTHR37422:SF13">
    <property type="entry name" value="LIPOPOLYSACCHARIDE BIOSYNTHESIS PROTEIN PA4999-RELATED"/>
    <property type="match status" value="1"/>
</dbReference>
<dbReference type="AlphaFoldDB" id="A0A0S4M3F7"/>
<dbReference type="GO" id="GO:0016020">
    <property type="term" value="C:membrane"/>
    <property type="evidence" value="ECO:0007669"/>
    <property type="project" value="UniProtKB-SubCell"/>
</dbReference>
<organism evidence="7 8">
    <name type="scientific">Candidatus Ichthyocystis hellenicum</name>
    <dbReference type="NCBI Taxonomy" id="1561003"/>
    <lineage>
        <taxon>Bacteria</taxon>
        <taxon>Pseudomonadati</taxon>
        <taxon>Pseudomonadota</taxon>
        <taxon>Betaproteobacteria</taxon>
        <taxon>Burkholderiales</taxon>
        <taxon>Candidatus Ichthyocystis</taxon>
    </lineage>
</organism>
<evidence type="ECO:0000313" key="8">
    <source>
        <dbReference type="Proteomes" id="UP000198651"/>
    </source>
</evidence>
<dbReference type="EMBL" id="LN906597">
    <property type="protein sequence ID" value="CUT17535.1"/>
    <property type="molecule type" value="Genomic_DNA"/>
</dbReference>
<keyword evidence="8" id="KW-1185">Reference proteome</keyword>
<name>A0A0S4M3F7_9BURK</name>
<dbReference type="OrthoDB" id="5735959at2"/>
<feature type="transmembrane region" description="Helical" evidence="5">
    <location>
        <begin position="82"/>
        <end position="101"/>
    </location>
</feature>
<evidence type="ECO:0000259" key="6">
    <source>
        <dbReference type="Pfam" id="PF04932"/>
    </source>
</evidence>
<dbReference type="STRING" id="1561003.Ark11_0700"/>
<feature type="transmembrane region" description="Helical" evidence="5">
    <location>
        <begin position="107"/>
        <end position="129"/>
    </location>
</feature>
<feature type="transmembrane region" description="Helical" evidence="5">
    <location>
        <begin position="184"/>
        <end position="201"/>
    </location>
</feature>
<accession>A0A0S4M3F7</accession>
<feature type="transmembrane region" description="Helical" evidence="5">
    <location>
        <begin position="379"/>
        <end position="400"/>
    </location>
</feature>
<dbReference type="Pfam" id="PF04932">
    <property type="entry name" value="Wzy_C"/>
    <property type="match status" value="1"/>
</dbReference>
<keyword evidence="4 5" id="KW-0472">Membrane</keyword>
<feature type="domain" description="O-antigen ligase-related" evidence="6">
    <location>
        <begin position="221"/>
        <end position="353"/>
    </location>
</feature>
<feature type="transmembrane region" description="Helical" evidence="5">
    <location>
        <begin position="136"/>
        <end position="164"/>
    </location>
</feature>
<keyword evidence="3 5" id="KW-1133">Transmembrane helix</keyword>
<dbReference type="InterPro" id="IPR007016">
    <property type="entry name" value="O-antigen_ligase-rel_domated"/>
</dbReference>
<keyword evidence="2 5" id="KW-0812">Transmembrane</keyword>
<gene>
    <name evidence="7" type="ORF">Ark11_0700</name>
</gene>
<feature type="transmembrane region" description="Helical" evidence="5">
    <location>
        <begin position="436"/>
        <end position="454"/>
    </location>
</feature>
<dbReference type="PANTHER" id="PTHR37422">
    <property type="entry name" value="TEICHURONIC ACID BIOSYNTHESIS PROTEIN TUAE"/>
    <property type="match status" value="1"/>
</dbReference>
<evidence type="ECO:0000256" key="4">
    <source>
        <dbReference type="ARBA" id="ARBA00023136"/>
    </source>
</evidence>
<reference evidence="8" key="1">
    <citation type="submission" date="2015-11" db="EMBL/GenBank/DDBJ databases">
        <authorList>
            <person name="Seth-Smith H.M.B."/>
        </authorList>
    </citation>
    <scope>NUCLEOTIDE SEQUENCE [LARGE SCALE GENOMIC DNA]</scope>
    <source>
        <strain evidence="8">2013Ark11</strain>
    </source>
</reference>
<dbReference type="InterPro" id="IPR051533">
    <property type="entry name" value="WaaL-like"/>
</dbReference>
<dbReference type="Proteomes" id="UP000198651">
    <property type="component" value="Chromosome I"/>
</dbReference>
<keyword evidence="7" id="KW-0436">Ligase</keyword>
<evidence type="ECO:0000313" key="7">
    <source>
        <dbReference type="EMBL" id="CUT17535.1"/>
    </source>
</evidence>
<evidence type="ECO:0000256" key="1">
    <source>
        <dbReference type="ARBA" id="ARBA00004141"/>
    </source>
</evidence>
<feature type="transmembrane region" description="Helical" evidence="5">
    <location>
        <begin position="259"/>
        <end position="280"/>
    </location>
</feature>
<evidence type="ECO:0000256" key="3">
    <source>
        <dbReference type="ARBA" id="ARBA00022989"/>
    </source>
</evidence>
<feature type="transmembrane region" description="Helical" evidence="5">
    <location>
        <begin position="337"/>
        <end position="358"/>
    </location>
</feature>
<dbReference type="GO" id="GO:0016874">
    <property type="term" value="F:ligase activity"/>
    <property type="evidence" value="ECO:0007669"/>
    <property type="project" value="UniProtKB-KW"/>
</dbReference>
<feature type="transmembrane region" description="Helical" evidence="5">
    <location>
        <begin position="231"/>
        <end position="247"/>
    </location>
</feature>
<evidence type="ECO:0000256" key="5">
    <source>
        <dbReference type="SAM" id="Phobius"/>
    </source>
</evidence>
<feature type="transmembrane region" description="Helical" evidence="5">
    <location>
        <begin position="12"/>
        <end position="40"/>
    </location>
</feature>